<feature type="transmembrane region" description="Helical" evidence="1">
    <location>
        <begin position="6"/>
        <end position="23"/>
    </location>
</feature>
<feature type="transmembrane region" description="Helical" evidence="1">
    <location>
        <begin position="35"/>
        <end position="51"/>
    </location>
</feature>
<keyword evidence="3" id="KW-0808">Transferase</keyword>
<feature type="transmembrane region" description="Helical" evidence="1">
    <location>
        <begin position="57"/>
        <end position="80"/>
    </location>
</feature>
<accession>A0AAU8URE7</accession>
<feature type="transmembrane region" description="Helical" evidence="1">
    <location>
        <begin position="192"/>
        <end position="210"/>
    </location>
</feature>
<feature type="domain" description="Acyltransferase 3" evidence="2">
    <location>
        <begin position="36"/>
        <end position="322"/>
    </location>
</feature>
<keyword evidence="3" id="KW-0012">Acyltransferase</keyword>
<gene>
    <name evidence="3" type="ORF">BBD32_04240</name>
</gene>
<sequence>MNSYSFIAIIGILYILSITYCRSKYFPFTVQASSSLKGILSILIILSHINFHADLPVFLTITHWSGTKVALFFFISGYGLMASYQKKEENYLNNFLSKRIWNIIKPLLIITILFLVFNYLDTGVWIPNIFSDLLVKGNTPLPYSWFAYAIIIFYLLFYIVFRFSWQKEIKILLMFILIFGVTVLLWKVGYDRAWWVSNLAFPLGMIYQYKEKIIINISRTKFGNFLLVPICCFAAFLIAILKIDILYSFAYIFIALMVIVLISYVKMPQSFPFIFLGKISYETYLVHGAVLTLLRGQHIYIVNGYLYLLTAIIVTVLMSYFLNSVFSRK</sequence>
<dbReference type="AlphaFoldDB" id="A0AAU8URE7"/>
<evidence type="ECO:0000259" key="2">
    <source>
        <dbReference type="Pfam" id="PF01757"/>
    </source>
</evidence>
<feature type="transmembrane region" description="Helical" evidence="1">
    <location>
        <begin position="168"/>
        <end position="186"/>
    </location>
</feature>
<feature type="transmembrane region" description="Helical" evidence="1">
    <location>
        <begin position="140"/>
        <end position="161"/>
    </location>
</feature>
<protein>
    <submittedName>
        <fullName evidence="3">Acyltransferase</fullName>
    </submittedName>
</protein>
<keyword evidence="1" id="KW-1133">Transmembrane helix</keyword>
<proteinExistence type="predicted"/>
<dbReference type="EMBL" id="CP016374">
    <property type="protein sequence ID" value="AQX00728.1"/>
    <property type="molecule type" value="Genomic_DNA"/>
</dbReference>
<feature type="transmembrane region" description="Helical" evidence="1">
    <location>
        <begin position="246"/>
        <end position="265"/>
    </location>
</feature>
<dbReference type="InterPro" id="IPR002656">
    <property type="entry name" value="Acyl_transf_3_dom"/>
</dbReference>
<dbReference type="GO" id="GO:0016747">
    <property type="term" value="F:acyltransferase activity, transferring groups other than amino-acyl groups"/>
    <property type="evidence" value="ECO:0007669"/>
    <property type="project" value="InterPro"/>
</dbReference>
<feature type="transmembrane region" description="Helical" evidence="1">
    <location>
        <begin position="222"/>
        <end position="240"/>
    </location>
</feature>
<evidence type="ECO:0000313" key="3">
    <source>
        <dbReference type="EMBL" id="AQX00728.1"/>
    </source>
</evidence>
<keyword evidence="1" id="KW-0812">Transmembrane</keyword>
<organism evidence="3 4">
    <name type="scientific">Elizabethkingia anophelis</name>
    <dbReference type="NCBI Taxonomy" id="1117645"/>
    <lineage>
        <taxon>Bacteria</taxon>
        <taxon>Pseudomonadati</taxon>
        <taxon>Bacteroidota</taxon>
        <taxon>Flavobacteriia</taxon>
        <taxon>Flavobacteriales</taxon>
        <taxon>Weeksellaceae</taxon>
        <taxon>Elizabethkingia</taxon>
    </lineage>
</organism>
<keyword evidence="1" id="KW-0472">Membrane</keyword>
<feature type="transmembrane region" description="Helical" evidence="1">
    <location>
        <begin position="272"/>
        <end position="294"/>
    </location>
</feature>
<evidence type="ECO:0000256" key="1">
    <source>
        <dbReference type="SAM" id="Phobius"/>
    </source>
</evidence>
<evidence type="ECO:0000313" key="4">
    <source>
        <dbReference type="Proteomes" id="UP000190848"/>
    </source>
</evidence>
<feature type="transmembrane region" description="Helical" evidence="1">
    <location>
        <begin position="300"/>
        <end position="322"/>
    </location>
</feature>
<dbReference type="Pfam" id="PF01757">
    <property type="entry name" value="Acyl_transf_3"/>
    <property type="match status" value="1"/>
</dbReference>
<dbReference type="RefSeq" id="WP_009088156.1">
    <property type="nucleotide sequence ID" value="NZ_CBCRWW010000014.1"/>
</dbReference>
<feature type="transmembrane region" description="Helical" evidence="1">
    <location>
        <begin position="100"/>
        <end position="120"/>
    </location>
</feature>
<name>A0AAU8URE7_9FLAO</name>
<reference evidence="3 4" key="1">
    <citation type="submission" date="2016-07" db="EMBL/GenBank/DDBJ databases">
        <title>Revisiting the taxonomy of the Elizabethkingia Genus using Whole-Genome Sequencing, Optical Mapping, and MALDI-TOF, along with proposal of three novel Elizabethkingia species: Elizabethkingia bruuniana sp. nov., Elizabethkingia ursingii sp. nov., and Elizabethkingia occulta sp. nov.</title>
        <authorList>
            <person name="Nicholson A.C."/>
        </authorList>
    </citation>
    <scope>NUCLEOTIDE SEQUENCE [LARGE SCALE GENOMIC DNA]</scope>
    <source>
        <strain evidence="3 4">F3201</strain>
    </source>
</reference>
<dbReference type="GeneID" id="56684388"/>
<dbReference type="Proteomes" id="UP000190848">
    <property type="component" value="Chromosome"/>
</dbReference>